<dbReference type="Proteomes" id="UP000433652">
    <property type="component" value="Unassembled WGS sequence"/>
</dbReference>
<dbReference type="EMBL" id="WTYM01000057">
    <property type="protein sequence ID" value="MXO60705.1"/>
    <property type="molecule type" value="Genomic_DNA"/>
</dbReference>
<dbReference type="OrthoDB" id="8208147at2"/>
<organism evidence="2 3">
    <name type="scientific">Croceibacterium salegens</name>
    <dbReference type="NCBI Taxonomy" id="1737568"/>
    <lineage>
        <taxon>Bacteria</taxon>
        <taxon>Pseudomonadati</taxon>
        <taxon>Pseudomonadota</taxon>
        <taxon>Alphaproteobacteria</taxon>
        <taxon>Sphingomonadales</taxon>
        <taxon>Erythrobacteraceae</taxon>
        <taxon>Croceibacterium</taxon>
    </lineage>
</organism>
<protein>
    <submittedName>
        <fullName evidence="2">EpsI family protein</fullName>
    </submittedName>
</protein>
<keyword evidence="3" id="KW-1185">Reference proteome</keyword>
<evidence type="ECO:0000259" key="1">
    <source>
        <dbReference type="Pfam" id="PF11984"/>
    </source>
</evidence>
<dbReference type="Pfam" id="PF11984">
    <property type="entry name" value="DUF3485"/>
    <property type="match status" value="1"/>
</dbReference>
<gene>
    <name evidence="2" type="primary">epsI</name>
    <name evidence="2" type="ORF">GRI89_14275</name>
</gene>
<proteinExistence type="predicted"/>
<comment type="caution">
    <text evidence="2">The sequence shown here is derived from an EMBL/GenBank/DDBJ whole genome shotgun (WGS) entry which is preliminary data.</text>
</comment>
<reference evidence="2 3" key="1">
    <citation type="submission" date="2019-12" db="EMBL/GenBank/DDBJ databases">
        <title>Genomic-based taxomic classification of the family Erythrobacteraceae.</title>
        <authorList>
            <person name="Xu L."/>
        </authorList>
    </citation>
    <scope>NUCLEOTIDE SEQUENCE [LARGE SCALE GENOMIC DNA]</scope>
    <source>
        <strain evidence="2 3">MCCC 1K01500</strain>
    </source>
</reference>
<evidence type="ECO:0000313" key="2">
    <source>
        <dbReference type="EMBL" id="MXO60705.1"/>
    </source>
</evidence>
<dbReference type="AlphaFoldDB" id="A0A6I4SXG0"/>
<dbReference type="NCBIfam" id="TIGR02914">
    <property type="entry name" value="EpsI_fam"/>
    <property type="match status" value="1"/>
</dbReference>
<dbReference type="InterPro" id="IPR054654">
    <property type="entry name" value="EpsI_type_V_pred"/>
</dbReference>
<feature type="domain" description="Methanolan biosynthesis EpsI" evidence="1">
    <location>
        <begin position="7"/>
        <end position="191"/>
    </location>
</feature>
<dbReference type="InterPro" id="IPR014263">
    <property type="entry name" value="Methanolan_biosynth_EpsI"/>
</dbReference>
<accession>A0A6I4SXG0</accession>
<name>A0A6I4SXG0_9SPHN</name>
<evidence type="ECO:0000313" key="3">
    <source>
        <dbReference type="Proteomes" id="UP000433652"/>
    </source>
</evidence>
<dbReference type="NCBIfam" id="NF045608">
    <property type="entry name" value="EpsI_type_V"/>
    <property type="match status" value="1"/>
</dbReference>
<sequence>MAIARQPTSSLPAVTTEQFTEWVPRSFAQWNVVGTSGVILPPPDSLRDRLYDNLVTRVYQSTNAAVMLLLAYNNLQDGVVQVHRPEVCYPVGGFKLSETKAVHLSALGRQIPANLFTANGPNRTEQVLYFTRLGRAYPRTWIEQRWAVVGANLEGRIPDGMLIRASFLGADQSLAFNILRRFLAEFITASPRELQRLLLV</sequence>